<dbReference type="RefSeq" id="WP_233472104.1">
    <property type="nucleotide sequence ID" value="NZ_CAJHCS010000034.1"/>
</dbReference>
<evidence type="ECO:0000313" key="1">
    <source>
        <dbReference type="EMBL" id="MEM5290528.1"/>
    </source>
</evidence>
<gene>
    <name evidence="1" type="ORF">V4C55_32885</name>
</gene>
<protein>
    <submittedName>
        <fullName evidence="1">DUF1643 domain-containing protein</fullName>
    </submittedName>
</protein>
<evidence type="ECO:0000313" key="2">
    <source>
        <dbReference type="Proteomes" id="UP001494588"/>
    </source>
</evidence>
<dbReference type="InterPro" id="IPR012441">
    <property type="entry name" value="DUF1643"/>
</dbReference>
<keyword evidence="2" id="KW-1185">Reference proteome</keyword>
<comment type="caution">
    <text evidence="1">The sequence shown here is derived from an EMBL/GenBank/DDBJ whole genome shotgun (WGS) entry which is preliminary data.</text>
</comment>
<sequence>MSAVISPCGTYRYLLTRAAESLSPMKSTALFAMLNPSTADATLDDPTIRRCREFAKLWDCDGLAVANLYALRTADTANLLAVSVLAEGTMLILRPGETMAVRNRPAEG</sequence>
<dbReference type="EMBL" id="JAZHGC010000037">
    <property type="protein sequence ID" value="MEM5290528.1"/>
    <property type="molecule type" value="Genomic_DNA"/>
</dbReference>
<accession>A0ABU9QMQ4</accession>
<reference evidence="1 2" key="1">
    <citation type="submission" date="2024-01" db="EMBL/GenBank/DDBJ databases">
        <title>The diversity of rhizobia nodulating Mimosa spp. in eleven states of Brazil covering several biomes is determined by host plant, location, and edaphic factors.</title>
        <authorList>
            <person name="Rouws L."/>
            <person name="Barauna A."/>
            <person name="Beukes C."/>
            <person name="De Faria S.M."/>
            <person name="Gross E."/>
            <person name="Dos Reis Junior F.B."/>
            <person name="Simon M."/>
            <person name="Maluk M."/>
            <person name="Odee D.W."/>
            <person name="Kenicer G."/>
            <person name="Young J.P.W."/>
            <person name="Reis V.M."/>
            <person name="Zilli J."/>
            <person name="James E.K."/>
        </authorList>
    </citation>
    <scope>NUCLEOTIDE SEQUENCE [LARGE SCALE GENOMIC DNA]</scope>
    <source>
        <strain evidence="1 2">JPY77</strain>
    </source>
</reference>
<name>A0ABU9QMQ4_9BURK</name>
<dbReference type="Proteomes" id="UP001494588">
    <property type="component" value="Unassembled WGS sequence"/>
</dbReference>
<proteinExistence type="predicted"/>
<organism evidence="1 2">
    <name type="scientific">Paraburkholderia sabiae</name>
    <dbReference type="NCBI Taxonomy" id="273251"/>
    <lineage>
        <taxon>Bacteria</taxon>
        <taxon>Pseudomonadati</taxon>
        <taxon>Pseudomonadota</taxon>
        <taxon>Betaproteobacteria</taxon>
        <taxon>Burkholderiales</taxon>
        <taxon>Burkholderiaceae</taxon>
        <taxon>Paraburkholderia</taxon>
    </lineage>
</organism>
<dbReference type="Pfam" id="PF07799">
    <property type="entry name" value="DUF1643"/>
    <property type="match status" value="1"/>
</dbReference>